<sequence>MGEGVLMLHDLFINVTILISFLLIIGQIFKNNSFDHRQALKVQFLLGIAFGLLGIILMMFTIRITDNIIIDLRNISIICAGILGGPISAVFATILIAFFRLIYFGINTASIIAYFVALIIGLGTAYIATMKLSRRNKFIFMFLFSMLISSTALRYLIENKNGLEETVFFYWAVYILGIVLGYYTTKYIVSANSNYKNMLYYRMMADNLSDTILTYKAGGEIIFVSPQVEQLSGYTQEELVGTSFYKYIYHEDIESLKKAFLNNVKTKDISTQVFRIKCKDDKYVWVELSMKVMRSNDNSIEQIICVIRDISARKEIENELRISNARFKAIFDNAGLGIVVRDNNEKIIEANTAYFHMLGYSKDEINHLSGINKFKGDEEIVDIFNKLYNDECILCKSENCYIGKNNERICAEVTSTLIPGTEHDPIFMINIINDITERKRMEKKLKESEERFRVAFDSAVIGMCLAHVNGKFFRANQALCDLLGYSQDELLNINFEQITHYDDKEKEIALVEKLLSGEIPHFILEKRYIHKSGKIIWAILGISIVYDAGNKPLYLVGQIQDITLRKFAEHELLKAKDKAEKLATVDFLTGTLNRRAFEERFNVEFSRAEREKLNMSIILADIDFFKKVNDTYGHQVGDIALQKFAQCIVNMCRPYDFVGRHGGEEFVICLPEVTSKQAIMIAERMRKAVENLHINFQNNQEKINITASFGVSSYKKVNGENINNLILRADRAMYKAKNKGRNRVCTEEDD</sequence>
<dbReference type="AlphaFoldDB" id="A0A964W575"/>
<evidence type="ECO:0000313" key="10">
    <source>
        <dbReference type="EMBL" id="MVX67042.1"/>
    </source>
</evidence>
<dbReference type="Pfam" id="PF07694">
    <property type="entry name" value="5TM-5TMR_LYT"/>
    <property type="match status" value="1"/>
</dbReference>
<dbReference type="PROSITE" id="PS50112">
    <property type="entry name" value="PAS"/>
    <property type="match status" value="3"/>
</dbReference>
<feature type="transmembrane region" description="Helical" evidence="6">
    <location>
        <begin position="12"/>
        <end position="30"/>
    </location>
</feature>
<gene>
    <name evidence="10" type="ORF">GKZ28_25655</name>
</gene>
<feature type="domain" description="PAS" evidence="7">
    <location>
        <begin position="323"/>
        <end position="365"/>
    </location>
</feature>
<feature type="transmembrane region" description="Helical" evidence="6">
    <location>
        <begin position="138"/>
        <end position="157"/>
    </location>
</feature>
<evidence type="ECO:0000259" key="9">
    <source>
        <dbReference type="PROSITE" id="PS50887"/>
    </source>
</evidence>
<dbReference type="Pfam" id="PF13188">
    <property type="entry name" value="PAS_8"/>
    <property type="match status" value="1"/>
</dbReference>
<dbReference type="InterPro" id="IPR001610">
    <property type="entry name" value="PAC"/>
</dbReference>
<evidence type="ECO:0000256" key="5">
    <source>
        <dbReference type="ARBA" id="ARBA00023136"/>
    </source>
</evidence>
<proteinExistence type="predicted"/>
<comment type="caution">
    <text evidence="10">The sequence shown here is derived from an EMBL/GenBank/DDBJ whole genome shotgun (WGS) entry which is preliminary data.</text>
</comment>
<keyword evidence="5 6" id="KW-0472">Membrane</keyword>
<dbReference type="Pfam" id="PF00990">
    <property type="entry name" value="GGDEF"/>
    <property type="match status" value="1"/>
</dbReference>
<feature type="transmembrane region" description="Helical" evidence="6">
    <location>
        <begin position="169"/>
        <end position="189"/>
    </location>
</feature>
<dbReference type="CDD" id="cd00130">
    <property type="entry name" value="PAS"/>
    <property type="match status" value="3"/>
</dbReference>
<dbReference type="SMART" id="SM00091">
    <property type="entry name" value="PAS"/>
    <property type="match status" value="3"/>
</dbReference>
<keyword evidence="4 6" id="KW-1133">Transmembrane helix</keyword>
<evidence type="ECO:0000256" key="4">
    <source>
        <dbReference type="ARBA" id="ARBA00022989"/>
    </source>
</evidence>
<evidence type="ECO:0000259" key="7">
    <source>
        <dbReference type="PROSITE" id="PS50112"/>
    </source>
</evidence>
<dbReference type="InterPro" id="IPR000700">
    <property type="entry name" value="PAS-assoc_C"/>
</dbReference>
<dbReference type="InterPro" id="IPR013655">
    <property type="entry name" value="PAS_fold_3"/>
</dbReference>
<feature type="transmembrane region" description="Helical" evidence="6">
    <location>
        <begin position="111"/>
        <end position="129"/>
    </location>
</feature>
<dbReference type="SUPFAM" id="SSF55785">
    <property type="entry name" value="PYP-like sensor domain (PAS domain)"/>
    <property type="match status" value="3"/>
</dbReference>
<evidence type="ECO:0000259" key="8">
    <source>
        <dbReference type="PROSITE" id="PS50113"/>
    </source>
</evidence>
<dbReference type="PANTHER" id="PTHR44757">
    <property type="entry name" value="DIGUANYLATE CYCLASE DGCP"/>
    <property type="match status" value="1"/>
</dbReference>
<dbReference type="InterPro" id="IPR043128">
    <property type="entry name" value="Rev_trsase/Diguanyl_cyclase"/>
</dbReference>
<dbReference type="SMART" id="SM00267">
    <property type="entry name" value="GGDEF"/>
    <property type="match status" value="1"/>
</dbReference>
<dbReference type="SMART" id="SM00086">
    <property type="entry name" value="PAC"/>
    <property type="match status" value="3"/>
</dbReference>
<feature type="transmembrane region" description="Helical" evidence="6">
    <location>
        <begin position="74"/>
        <end position="99"/>
    </location>
</feature>
<keyword evidence="3 6" id="KW-0812">Transmembrane</keyword>
<dbReference type="SUPFAM" id="SSF55073">
    <property type="entry name" value="Nucleotide cyclase"/>
    <property type="match status" value="1"/>
</dbReference>
<organism evidence="10 11">
    <name type="scientific">Clostridium chromiireducens</name>
    <dbReference type="NCBI Taxonomy" id="225345"/>
    <lineage>
        <taxon>Bacteria</taxon>
        <taxon>Bacillati</taxon>
        <taxon>Bacillota</taxon>
        <taxon>Clostridia</taxon>
        <taxon>Eubacteriales</taxon>
        <taxon>Clostridiaceae</taxon>
        <taxon>Clostridium</taxon>
    </lineage>
</organism>
<dbReference type="EMBL" id="WSRQ01000087">
    <property type="protein sequence ID" value="MVX67042.1"/>
    <property type="molecule type" value="Genomic_DNA"/>
</dbReference>
<dbReference type="NCBIfam" id="TIGR00229">
    <property type="entry name" value="sensory_box"/>
    <property type="match status" value="3"/>
</dbReference>
<dbReference type="InterPro" id="IPR000014">
    <property type="entry name" value="PAS"/>
</dbReference>
<feature type="domain" description="PAS" evidence="7">
    <location>
        <begin position="448"/>
        <end position="518"/>
    </location>
</feature>
<dbReference type="InterPro" id="IPR052155">
    <property type="entry name" value="Biofilm_reg_signaling"/>
</dbReference>
<evidence type="ECO:0000256" key="1">
    <source>
        <dbReference type="ARBA" id="ARBA00004651"/>
    </source>
</evidence>
<dbReference type="PROSITE" id="PS50887">
    <property type="entry name" value="GGDEF"/>
    <property type="match status" value="1"/>
</dbReference>
<reference evidence="10" key="1">
    <citation type="submission" date="2019-12" db="EMBL/GenBank/DDBJ databases">
        <title>Microbes associate with the intestines of laboratory mice.</title>
        <authorList>
            <person name="Navarre W."/>
            <person name="Wong E."/>
        </authorList>
    </citation>
    <scope>NUCLEOTIDE SEQUENCE</scope>
    <source>
        <strain evidence="10">NM79_F5</strain>
    </source>
</reference>
<feature type="transmembrane region" description="Helical" evidence="6">
    <location>
        <begin position="42"/>
        <end position="62"/>
    </location>
</feature>
<feature type="domain" description="PAC" evidence="8">
    <location>
        <begin position="522"/>
        <end position="574"/>
    </location>
</feature>
<accession>A0A964W575</accession>
<dbReference type="CDD" id="cd01949">
    <property type="entry name" value="GGDEF"/>
    <property type="match status" value="1"/>
</dbReference>
<dbReference type="GO" id="GO:0005886">
    <property type="term" value="C:plasma membrane"/>
    <property type="evidence" value="ECO:0007669"/>
    <property type="project" value="UniProtKB-SubCell"/>
</dbReference>
<feature type="domain" description="GGDEF" evidence="9">
    <location>
        <begin position="613"/>
        <end position="749"/>
    </location>
</feature>
<dbReference type="Pfam" id="PF08447">
    <property type="entry name" value="PAS_3"/>
    <property type="match status" value="2"/>
</dbReference>
<feature type="domain" description="PAC" evidence="8">
    <location>
        <begin position="267"/>
        <end position="322"/>
    </location>
</feature>
<dbReference type="FunFam" id="3.30.70.270:FF:000001">
    <property type="entry name" value="Diguanylate cyclase domain protein"/>
    <property type="match status" value="1"/>
</dbReference>
<dbReference type="GO" id="GO:0071555">
    <property type="term" value="P:cell wall organization"/>
    <property type="evidence" value="ECO:0007669"/>
    <property type="project" value="InterPro"/>
</dbReference>
<dbReference type="InterPro" id="IPR029787">
    <property type="entry name" value="Nucleotide_cyclase"/>
</dbReference>
<evidence type="ECO:0000313" key="11">
    <source>
        <dbReference type="Proteomes" id="UP000656077"/>
    </source>
</evidence>
<dbReference type="Gene3D" id="3.30.70.270">
    <property type="match status" value="1"/>
</dbReference>
<dbReference type="NCBIfam" id="TIGR00254">
    <property type="entry name" value="GGDEF"/>
    <property type="match status" value="1"/>
</dbReference>
<protein>
    <submittedName>
        <fullName evidence="10">PAS domain S-box protein</fullName>
    </submittedName>
</protein>
<keyword evidence="2" id="KW-1003">Cell membrane</keyword>
<dbReference type="InterPro" id="IPR035965">
    <property type="entry name" value="PAS-like_dom_sf"/>
</dbReference>
<dbReference type="InterPro" id="IPR011620">
    <property type="entry name" value="Sig_transdc_His_kinase_LytS_TM"/>
</dbReference>
<evidence type="ECO:0000256" key="6">
    <source>
        <dbReference type="SAM" id="Phobius"/>
    </source>
</evidence>
<feature type="domain" description="PAS" evidence="7">
    <location>
        <begin position="197"/>
        <end position="268"/>
    </location>
</feature>
<name>A0A964W575_9CLOT</name>
<evidence type="ECO:0000256" key="2">
    <source>
        <dbReference type="ARBA" id="ARBA00022475"/>
    </source>
</evidence>
<dbReference type="PANTHER" id="PTHR44757:SF2">
    <property type="entry name" value="BIOFILM ARCHITECTURE MAINTENANCE PROTEIN MBAA"/>
    <property type="match status" value="1"/>
</dbReference>
<dbReference type="Gene3D" id="3.30.450.20">
    <property type="entry name" value="PAS domain"/>
    <property type="match status" value="3"/>
</dbReference>
<evidence type="ECO:0000256" key="3">
    <source>
        <dbReference type="ARBA" id="ARBA00022692"/>
    </source>
</evidence>
<dbReference type="Proteomes" id="UP000656077">
    <property type="component" value="Unassembled WGS sequence"/>
</dbReference>
<dbReference type="PROSITE" id="PS50113">
    <property type="entry name" value="PAC"/>
    <property type="match status" value="3"/>
</dbReference>
<feature type="domain" description="PAC" evidence="8">
    <location>
        <begin position="395"/>
        <end position="447"/>
    </location>
</feature>
<comment type="subcellular location">
    <subcellularLocation>
        <location evidence="1">Cell membrane</location>
        <topology evidence="1">Multi-pass membrane protein</topology>
    </subcellularLocation>
</comment>
<dbReference type="GO" id="GO:0000155">
    <property type="term" value="F:phosphorelay sensor kinase activity"/>
    <property type="evidence" value="ECO:0007669"/>
    <property type="project" value="InterPro"/>
</dbReference>
<dbReference type="InterPro" id="IPR000160">
    <property type="entry name" value="GGDEF_dom"/>
</dbReference>